<sequence length="395" mass="44105">MNTITRIVAKGLLITVLFGSAVFATERKPLFVREGVWRGVFTVNEASVPFNFEFKGKDPEHVVFSLITGSRRDDFMVKRIADDSLFIKMNTYDAALFARIESDGRITGEYRKLTPDFRENALPFVAEAGKKYRFTEPGKDVKPGADLSGKWELQIYGKEPIPNRIGLLKQNGNKLTGVIMSVLGDSRELEGTVQGNEFELSGFTGPSPIYIKGHINNDKSFTGELSLGTDNNVKLDGNKNPYAELPDLNKLTYLKEGNKEPDFPLPDLNGGQISLSDALCKGQAVNEEVTSAWYLNCIYHTASLAPRFRKNKAHGVEVIATGFEQKEEVEYARYTLRNLKDKYSIEYDIPFGSIADKKVVSETLPSLNRMMAFPTTITIDLNGDISRYHQLVSCA</sequence>
<evidence type="ECO:0000313" key="3">
    <source>
        <dbReference type="Proteomes" id="UP000812961"/>
    </source>
</evidence>
<name>A0ABS7GDG9_9BACT</name>
<dbReference type="Proteomes" id="UP000812961">
    <property type="component" value="Unassembled WGS sequence"/>
</dbReference>
<organism evidence="2 3">
    <name type="scientific">Chitinophaga rhizophila</name>
    <dbReference type="NCBI Taxonomy" id="2866212"/>
    <lineage>
        <taxon>Bacteria</taxon>
        <taxon>Pseudomonadati</taxon>
        <taxon>Bacteroidota</taxon>
        <taxon>Chitinophagia</taxon>
        <taxon>Chitinophagales</taxon>
        <taxon>Chitinophagaceae</taxon>
        <taxon>Chitinophaga</taxon>
    </lineage>
</organism>
<comment type="caution">
    <text evidence="2">The sequence shown here is derived from an EMBL/GenBank/DDBJ whole genome shotgun (WGS) entry which is preliminary data.</text>
</comment>
<feature type="domain" description="Alkyl hydroperoxide reductase subunit C/ Thiol specific antioxidant" evidence="1">
    <location>
        <begin position="257"/>
        <end position="385"/>
    </location>
</feature>
<dbReference type="EMBL" id="JAICCF010000003">
    <property type="protein sequence ID" value="MBW8685721.1"/>
    <property type="molecule type" value="Genomic_DNA"/>
</dbReference>
<proteinExistence type="predicted"/>
<dbReference type="InterPro" id="IPR036249">
    <property type="entry name" value="Thioredoxin-like_sf"/>
</dbReference>
<dbReference type="RefSeq" id="WP_220251058.1">
    <property type="nucleotide sequence ID" value="NZ_JAICCF010000003.1"/>
</dbReference>
<keyword evidence="3" id="KW-1185">Reference proteome</keyword>
<reference evidence="2 3" key="1">
    <citation type="submission" date="2021-08" db="EMBL/GenBank/DDBJ databases">
        <title>The genome sequence of Chitinophaga sp. B61.</title>
        <authorList>
            <person name="Zhang X."/>
        </authorList>
    </citation>
    <scope>NUCLEOTIDE SEQUENCE [LARGE SCALE GENOMIC DNA]</scope>
    <source>
        <strain evidence="2 3">B61</strain>
    </source>
</reference>
<gene>
    <name evidence="2" type="ORF">K1Y79_15380</name>
</gene>
<accession>A0ABS7GDG9</accession>
<dbReference type="Pfam" id="PF00578">
    <property type="entry name" value="AhpC-TSA"/>
    <property type="match status" value="1"/>
</dbReference>
<dbReference type="Gene3D" id="3.40.30.10">
    <property type="entry name" value="Glutaredoxin"/>
    <property type="match status" value="1"/>
</dbReference>
<evidence type="ECO:0000259" key="1">
    <source>
        <dbReference type="Pfam" id="PF00578"/>
    </source>
</evidence>
<dbReference type="InterPro" id="IPR000866">
    <property type="entry name" value="AhpC/TSA"/>
</dbReference>
<evidence type="ECO:0000313" key="2">
    <source>
        <dbReference type="EMBL" id="MBW8685721.1"/>
    </source>
</evidence>
<dbReference type="SUPFAM" id="SSF52833">
    <property type="entry name" value="Thioredoxin-like"/>
    <property type="match status" value="1"/>
</dbReference>
<protein>
    <submittedName>
        <fullName evidence="2">Peroxiredoxin family protein</fullName>
    </submittedName>
</protein>